<dbReference type="Gene3D" id="2.30.110.10">
    <property type="entry name" value="Electron Transport, Fmn-binding Protein, Chain A"/>
    <property type="match status" value="1"/>
</dbReference>
<protein>
    <submittedName>
        <fullName evidence="3">Flavin reductase family protein</fullName>
        <ecNumber evidence="3">1.-.-.-</ecNumber>
    </submittedName>
</protein>
<dbReference type="InterPro" id="IPR002563">
    <property type="entry name" value="Flavin_Rdtase-like_dom"/>
</dbReference>
<evidence type="ECO:0000313" key="3">
    <source>
        <dbReference type="EMBL" id="MFB9776265.1"/>
    </source>
</evidence>
<dbReference type="InterPro" id="IPR050268">
    <property type="entry name" value="NADH-dep_flavin_reductase"/>
</dbReference>
<keyword evidence="1 3" id="KW-0560">Oxidoreductase</keyword>
<keyword evidence="4" id="KW-1185">Reference proteome</keyword>
<gene>
    <name evidence="3" type="ORF">ACFFN1_07585</name>
</gene>
<organism evidence="3 4">
    <name type="scientific">Brevibacterium otitidis</name>
    <dbReference type="NCBI Taxonomy" id="53364"/>
    <lineage>
        <taxon>Bacteria</taxon>
        <taxon>Bacillati</taxon>
        <taxon>Actinomycetota</taxon>
        <taxon>Actinomycetes</taxon>
        <taxon>Micrococcales</taxon>
        <taxon>Brevibacteriaceae</taxon>
        <taxon>Brevibacterium</taxon>
    </lineage>
</organism>
<dbReference type="PANTHER" id="PTHR30466">
    <property type="entry name" value="FLAVIN REDUCTASE"/>
    <property type="match status" value="1"/>
</dbReference>
<dbReference type="GO" id="GO:0016491">
    <property type="term" value="F:oxidoreductase activity"/>
    <property type="evidence" value="ECO:0007669"/>
    <property type="project" value="UniProtKB-KW"/>
</dbReference>
<evidence type="ECO:0000313" key="4">
    <source>
        <dbReference type="Proteomes" id="UP001589707"/>
    </source>
</evidence>
<dbReference type="SMART" id="SM00903">
    <property type="entry name" value="Flavin_Reduct"/>
    <property type="match status" value="1"/>
</dbReference>
<evidence type="ECO:0000256" key="1">
    <source>
        <dbReference type="ARBA" id="ARBA00023002"/>
    </source>
</evidence>
<proteinExistence type="predicted"/>
<dbReference type="Proteomes" id="UP001589707">
    <property type="component" value="Unassembled WGS sequence"/>
</dbReference>
<evidence type="ECO:0000259" key="2">
    <source>
        <dbReference type="SMART" id="SM00903"/>
    </source>
</evidence>
<dbReference type="EC" id="1.-.-.-" evidence="3"/>
<dbReference type="EMBL" id="JBHMAU010000049">
    <property type="protein sequence ID" value="MFB9776265.1"/>
    <property type="molecule type" value="Genomic_DNA"/>
</dbReference>
<dbReference type="SUPFAM" id="SSF50475">
    <property type="entry name" value="FMN-binding split barrel"/>
    <property type="match status" value="1"/>
</dbReference>
<comment type="caution">
    <text evidence="3">The sequence shown here is derived from an EMBL/GenBank/DDBJ whole genome shotgun (WGS) entry which is preliminary data.</text>
</comment>
<dbReference type="Pfam" id="PF01613">
    <property type="entry name" value="Flavin_Reduct"/>
    <property type="match status" value="1"/>
</dbReference>
<dbReference type="InterPro" id="IPR012349">
    <property type="entry name" value="Split_barrel_FMN-bd"/>
</dbReference>
<dbReference type="RefSeq" id="WP_376840078.1">
    <property type="nucleotide sequence ID" value="NZ_JBHMAU010000049.1"/>
</dbReference>
<accession>A0ABV5X1E0</accession>
<dbReference type="PANTHER" id="PTHR30466:SF1">
    <property type="entry name" value="FMN REDUCTASE (NADH) RUTF"/>
    <property type="match status" value="1"/>
</dbReference>
<reference evidence="3 4" key="1">
    <citation type="submission" date="2024-09" db="EMBL/GenBank/DDBJ databases">
        <authorList>
            <person name="Sun Q."/>
            <person name="Mori K."/>
        </authorList>
    </citation>
    <scope>NUCLEOTIDE SEQUENCE [LARGE SCALE GENOMIC DNA]</scope>
    <source>
        <strain evidence="3 4">JCM 11683</strain>
    </source>
</reference>
<feature type="domain" description="Flavin reductase like" evidence="2">
    <location>
        <begin position="30"/>
        <end position="176"/>
    </location>
</feature>
<name>A0ABV5X1E0_9MICO</name>
<sequence length="181" mass="19074">MAHSDAELTFPPAAEAPAGEGLIRTYRQTAGQMVRPVAVVACLRGRQPHAITVDSFLDVSYDPPTMAVSVYSGSRMMESLDIADAMTISVLAAEQKNIAQWLGEPGQPLYGLLDTVPTAAAPSGVPYIRGAAAVFDCRIVDCLEVATHTLVVGEVLTCAERAGARPLARWQDGYGTATGRG</sequence>